<dbReference type="Gene3D" id="1.10.443.10">
    <property type="entry name" value="Intergrase catalytic core"/>
    <property type="match status" value="1"/>
</dbReference>
<protein>
    <recommendedName>
        <fullName evidence="4">Tyr recombinase domain-containing protein</fullName>
    </recommendedName>
</protein>
<evidence type="ECO:0008006" key="4">
    <source>
        <dbReference type="Google" id="ProtNLM"/>
    </source>
</evidence>
<dbReference type="Proteomes" id="UP001368500">
    <property type="component" value="Unassembled WGS sequence"/>
</dbReference>
<name>A0ABU9B6Z5_9BURK</name>
<comment type="caution">
    <text evidence="2">The sequence shown here is derived from an EMBL/GenBank/DDBJ whole genome shotgun (WGS) entry which is preliminary data.</text>
</comment>
<evidence type="ECO:0000313" key="2">
    <source>
        <dbReference type="EMBL" id="MEK8024575.1"/>
    </source>
</evidence>
<dbReference type="RefSeq" id="WP_341372355.1">
    <property type="nucleotide sequence ID" value="NZ_JBBUTF010000002.1"/>
</dbReference>
<reference evidence="2 3" key="1">
    <citation type="submission" date="2024-04" db="EMBL/GenBank/DDBJ databases">
        <title>Novel species of the genus Ideonella isolated from streams.</title>
        <authorList>
            <person name="Lu H."/>
        </authorList>
    </citation>
    <scope>NUCLEOTIDE SEQUENCE [LARGE SCALE GENOMIC DNA]</scope>
    <source>
        <strain evidence="2 3">BYS139W</strain>
    </source>
</reference>
<dbReference type="EMBL" id="JBBUTF010000002">
    <property type="protein sequence ID" value="MEK8024575.1"/>
    <property type="molecule type" value="Genomic_DNA"/>
</dbReference>
<evidence type="ECO:0000313" key="3">
    <source>
        <dbReference type="Proteomes" id="UP001368500"/>
    </source>
</evidence>
<sequence>MRPDQPTQTQATQSFYLRIVARLERHATRLVETGEMAVIDDRNVRIAIAYRDLEPTITAASARLYRAAVRHAITHEPGIRDWDAEALIDPEPCAAESARLDELAQQRKVNLVTLRGAQQKAKWLPMAEWARLTAALEASHNPWARAAQQWIVATLIAGLRPCEWRRAKVVGTSLVVVNAKATNGRSHSETRTIGLARCVKEDRALVASFAAWVSQLDDQGYKAAYDGVRDLIRLTARTTFPGRDRHPSLYTARHSFAARAKATHSREGVAALMGHASTLTAGRNYAHSRHARGGRPLDAEPSPADIAAVLRARDANRLLPGLKDAP</sequence>
<gene>
    <name evidence="2" type="ORF">AACH11_01160</name>
</gene>
<proteinExistence type="predicted"/>
<accession>A0ABU9B6Z5</accession>
<keyword evidence="3" id="KW-1185">Reference proteome</keyword>
<evidence type="ECO:0000256" key="1">
    <source>
        <dbReference type="ARBA" id="ARBA00023172"/>
    </source>
</evidence>
<organism evidence="2 3">
    <name type="scientific">Pseudaquabacterium rugosum</name>
    <dbReference type="NCBI Taxonomy" id="2984194"/>
    <lineage>
        <taxon>Bacteria</taxon>
        <taxon>Pseudomonadati</taxon>
        <taxon>Pseudomonadota</taxon>
        <taxon>Betaproteobacteria</taxon>
        <taxon>Burkholderiales</taxon>
        <taxon>Sphaerotilaceae</taxon>
        <taxon>Pseudaquabacterium</taxon>
    </lineage>
</organism>
<keyword evidence="1" id="KW-0233">DNA recombination</keyword>
<dbReference type="InterPro" id="IPR013762">
    <property type="entry name" value="Integrase-like_cat_sf"/>
</dbReference>
<dbReference type="SUPFAM" id="SSF56349">
    <property type="entry name" value="DNA breaking-rejoining enzymes"/>
    <property type="match status" value="1"/>
</dbReference>
<dbReference type="InterPro" id="IPR011010">
    <property type="entry name" value="DNA_brk_join_enz"/>
</dbReference>